<protein>
    <recommendedName>
        <fullName evidence="3">RAP domain-containing protein</fullName>
    </recommendedName>
</protein>
<dbReference type="PANTHER" id="PTHR21228:SF72">
    <property type="entry name" value="LD32258P"/>
    <property type="match status" value="1"/>
</dbReference>
<evidence type="ECO:0000259" key="3">
    <source>
        <dbReference type="PROSITE" id="PS51286"/>
    </source>
</evidence>
<dbReference type="InterPro" id="IPR050870">
    <property type="entry name" value="FAST_kinase"/>
</dbReference>
<name>A0A1B6DR13_9HEMI</name>
<sequence>MRKHKSFLQILSKTNQNKILCNFKNYIVFKHSNLVTYRLAPNNLFSSFYNVVDISKLCKPTTNNIIFKRTFAKDVNNVEDGEEDVLSDLSDDDFIMPSNRIRNILYPNSDDPIIKKLKSSQKVQDVFDIFSESDKNFNHEHCSQAIVVLWDLQKMFEYANSTGHISDTSLPLENNDYLDNYKENLNKHHMFNKLLHLTSTTYEEMSPDALSCSFLYLLKMGVNFKSDISQKLLLRLEYLIGTEDSQEFPLTAISRFSVGIFYQRDLRSVLLLFKILPHAINHLDKIKKVNDLRTLTISLRTMVNLVNMEAVKKYVNVVETLINNGTLTSVNGSVIIKCLLFLDNPNFTYQNNSIIRKLLLLLCGTTNLLTEQQRMILQKVLNHNLEPYALMVELERNSSHSLADIKIGDFFPNESYLMTAMSGKQQRGMLVAKEVIDNATTLQDLSEIIPFVTTSDMETCNKYWMKLLHLMKLHMKKYGNAQISYNYSLRYLQFSSNMNWYRNYVFEKEMFTLFTKELAQGVVGFIPSQFAVIAAFYLAYYYPNVPHLPKHIVSKLLDNMGQYSTKDCEYISKSLSIAMNIRKKKSLSQVFLQQFVQLDSALNARALQFLEKDDKLLVPVLNKIMRGYINRKGSVDSDLFYQLVKRYESIEENEISSRTLRDTVYNLVAANCLIPTLLDKFVKYCIDQKEHIIGDTVCKLIYSCFYLGYNPNQYEEFFNVASQLIIRDKERMTGLGLLQGSLALSYFNQLPLQFIKFIFTVDFLEHLDEEIKHCFAKATYPSRIRNCLLDLNRAVCLDQPEAGVPWFHAKYCEEQHALGIQRSHHKYPVFGEVKHILEIITGAKDHVQTNVKSPYGYNIDFQICLDCNGKPVTTRNDDSTALNKLAILLLNNDNFTINIHNLKGYYQMKQRHLEIMGYRVISISDSVWNAMYMAEPKAKVNYIKNLIWSSVS</sequence>
<dbReference type="InterPro" id="IPR013584">
    <property type="entry name" value="RAP"/>
</dbReference>
<dbReference type="PANTHER" id="PTHR21228">
    <property type="entry name" value="FAST LEU-RICH DOMAIN-CONTAINING"/>
    <property type="match status" value="1"/>
</dbReference>
<dbReference type="Pfam" id="PF08368">
    <property type="entry name" value="FAST_2"/>
    <property type="match status" value="1"/>
</dbReference>
<dbReference type="GO" id="GO:0035770">
    <property type="term" value="C:ribonucleoprotein granule"/>
    <property type="evidence" value="ECO:0007669"/>
    <property type="project" value="TreeGrafter"/>
</dbReference>
<evidence type="ECO:0000256" key="1">
    <source>
        <dbReference type="ARBA" id="ARBA00004173"/>
    </source>
</evidence>
<proteinExistence type="predicted"/>
<gene>
    <name evidence="5" type="ORF">g.6239</name>
    <name evidence="4" type="ORF">g.6240</name>
</gene>
<dbReference type="GO" id="GO:0005759">
    <property type="term" value="C:mitochondrial matrix"/>
    <property type="evidence" value="ECO:0007669"/>
    <property type="project" value="TreeGrafter"/>
</dbReference>
<dbReference type="InterPro" id="IPR013579">
    <property type="entry name" value="FAST_2"/>
</dbReference>
<organism evidence="5">
    <name type="scientific">Clastoptera arizonana</name>
    <name type="common">Arizona spittle bug</name>
    <dbReference type="NCBI Taxonomy" id="38151"/>
    <lineage>
        <taxon>Eukaryota</taxon>
        <taxon>Metazoa</taxon>
        <taxon>Ecdysozoa</taxon>
        <taxon>Arthropoda</taxon>
        <taxon>Hexapoda</taxon>
        <taxon>Insecta</taxon>
        <taxon>Pterygota</taxon>
        <taxon>Neoptera</taxon>
        <taxon>Paraneoptera</taxon>
        <taxon>Hemiptera</taxon>
        <taxon>Auchenorrhyncha</taxon>
        <taxon>Cercopoidea</taxon>
        <taxon>Clastopteridae</taxon>
        <taxon>Clastoptera</taxon>
    </lineage>
</organism>
<accession>A0A1B6DR13</accession>
<dbReference type="GO" id="GO:0003723">
    <property type="term" value="F:RNA binding"/>
    <property type="evidence" value="ECO:0007669"/>
    <property type="project" value="TreeGrafter"/>
</dbReference>
<dbReference type="EMBL" id="GEDC01010562">
    <property type="protein sequence ID" value="JAS26736.1"/>
    <property type="molecule type" value="Transcribed_RNA"/>
</dbReference>
<evidence type="ECO:0000313" key="5">
    <source>
        <dbReference type="EMBL" id="JAS28117.1"/>
    </source>
</evidence>
<evidence type="ECO:0000256" key="2">
    <source>
        <dbReference type="ARBA" id="ARBA00023128"/>
    </source>
</evidence>
<comment type="subcellular location">
    <subcellularLocation>
        <location evidence="1">Mitochondrion</location>
    </subcellularLocation>
</comment>
<dbReference type="Pfam" id="PF08373">
    <property type="entry name" value="RAP"/>
    <property type="match status" value="1"/>
</dbReference>
<dbReference type="InterPro" id="IPR010622">
    <property type="entry name" value="FAST_Leu-rich"/>
</dbReference>
<dbReference type="Pfam" id="PF06743">
    <property type="entry name" value="FAST_1"/>
    <property type="match status" value="1"/>
</dbReference>
<keyword evidence="2" id="KW-0496">Mitochondrion</keyword>
<dbReference type="GO" id="GO:0044528">
    <property type="term" value="P:regulation of mitochondrial mRNA stability"/>
    <property type="evidence" value="ECO:0007669"/>
    <property type="project" value="InterPro"/>
</dbReference>
<dbReference type="AlphaFoldDB" id="A0A1B6DR13"/>
<dbReference type="EMBL" id="GEDC01009181">
    <property type="protein sequence ID" value="JAS28117.1"/>
    <property type="molecule type" value="Transcribed_RNA"/>
</dbReference>
<dbReference type="GO" id="GO:0000963">
    <property type="term" value="P:mitochondrial RNA processing"/>
    <property type="evidence" value="ECO:0007669"/>
    <property type="project" value="TreeGrafter"/>
</dbReference>
<dbReference type="SMART" id="SM00952">
    <property type="entry name" value="RAP"/>
    <property type="match status" value="1"/>
</dbReference>
<feature type="domain" description="RAP" evidence="3">
    <location>
        <begin position="885"/>
        <end position="945"/>
    </location>
</feature>
<evidence type="ECO:0000313" key="4">
    <source>
        <dbReference type="EMBL" id="JAS26736.1"/>
    </source>
</evidence>
<reference evidence="5" key="1">
    <citation type="submission" date="2015-12" db="EMBL/GenBank/DDBJ databases">
        <title>De novo transcriptome assembly of four potential Pierce s Disease insect vectors from Arizona vineyards.</title>
        <authorList>
            <person name="Tassone E.E."/>
        </authorList>
    </citation>
    <scope>NUCLEOTIDE SEQUENCE</scope>
</reference>
<dbReference type="PROSITE" id="PS51286">
    <property type="entry name" value="RAP"/>
    <property type="match status" value="1"/>
</dbReference>